<evidence type="ECO:0000256" key="1">
    <source>
        <dbReference type="ARBA" id="ARBA00003804"/>
    </source>
</evidence>
<dbReference type="PRINTS" id="PR00439">
    <property type="entry name" value="11SGLOBULIN"/>
</dbReference>
<dbReference type="PROSITE" id="PS51257">
    <property type="entry name" value="PROKAR_LIPOPROTEIN"/>
    <property type="match status" value="1"/>
</dbReference>
<dbReference type="InterPro" id="IPR006045">
    <property type="entry name" value="Cupin_1"/>
</dbReference>
<feature type="compositionally biased region" description="Basic and acidic residues" evidence="8">
    <location>
        <begin position="124"/>
        <end position="158"/>
    </location>
</feature>
<evidence type="ECO:0000313" key="11">
    <source>
        <dbReference type="EnsemblPlants" id="KEH23931"/>
    </source>
</evidence>
<feature type="domain" description="Cupin type-1" evidence="9">
    <location>
        <begin position="43"/>
        <end position="269"/>
    </location>
</feature>
<dbReference type="STRING" id="3880.A0A072U3K0"/>
<comment type="function">
    <text evidence="1 7">This protein found in the seeds of many leguminous and non-leguminous plants is the source of sulfur-containing amino acids in seed meals.</text>
</comment>
<accession>A0A072U3K0</accession>
<dbReference type="EnsemblPlants" id="KEH23931">
    <property type="protein sequence ID" value="KEH23931"/>
    <property type="gene ID" value="MTR_7g097000"/>
</dbReference>
<proteinExistence type="inferred from homology"/>
<feature type="compositionally biased region" description="Basic and acidic residues" evidence="8">
    <location>
        <begin position="327"/>
        <end position="341"/>
    </location>
</feature>
<dbReference type="FunFam" id="2.60.120.10:FF:000073">
    <property type="entry name" value="Glycinin G1"/>
    <property type="match status" value="1"/>
</dbReference>
<dbReference type="Proteomes" id="UP000002051">
    <property type="component" value="Unassembled WGS sequence"/>
</dbReference>
<feature type="region of interest" description="Disordered" evidence="8">
    <location>
        <begin position="290"/>
        <end position="341"/>
    </location>
</feature>
<evidence type="ECO:0000256" key="4">
    <source>
        <dbReference type="ARBA" id="ARBA00022761"/>
    </source>
</evidence>
<dbReference type="InterPro" id="IPR014710">
    <property type="entry name" value="RmlC-like_jellyroll"/>
</dbReference>
<evidence type="ECO:0000256" key="2">
    <source>
        <dbReference type="ARBA" id="ARBA00007178"/>
    </source>
</evidence>
<evidence type="ECO:0000259" key="9">
    <source>
        <dbReference type="SMART" id="SM00835"/>
    </source>
</evidence>
<evidence type="ECO:0000256" key="6">
    <source>
        <dbReference type="ARBA" id="ARBA00023157"/>
    </source>
</evidence>
<sequence length="531" mass="60872">MAKLLALSLSLCFLLFSGCFAIREHQPHQKQQPQQNECQLEQLNALEPDNRIESEGGIIETWNPNNRQFRCAGVALSRCTLQRNSLRRPFYSNAPQEIFIQQGSGYFGMVFPGCPETFEEPQESEQRESRRIRESEQGESRRIRESEQGEGRRFRDSHQKVNRFREGDLIAVPTGTVFWMYNDQDTPVIAVSLIDTGSFQNQLDEMPRRFYLAGNQEQEFLQYQQQQVRGRGEQRRGREQQENEGGNIFSGFKRDFLEDALNVNRHIVDRLQGRNEDEEKGAIVKVRGGLSFVTPPERQSRHQGGSIIEEDEDEEDEWRRPHHQKSRRGEEEERPCRRGQKCERSNGLEETICTARLRQNIGSSSSPDIYNPEAGRIKTVTSFDLPALRWLRLSAEHGTLHRNAMFVPHYNLNANSAIYALRGRARLQVVNCNGNTVFDGELEAGRVLIVPQNFAVAAKSMSDRFQYVSFKTNDNAAIARLAGTQSTLSGVPMDVLAATYNMDRNEARQLKNNNLYKFLVPPRESERRAAA</sequence>
<feature type="chain" id="PRO_5014483290" evidence="7">
    <location>
        <begin position="22"/>
        <end position="531"/>
    </location>
</feature>
<dbReference type="HOGENOM" id="CLU_026341_2_0_1"/>
<evidence type="ECO:0000256" key="7">
    <source>
        <dbReference type="RuleBase" id="RU003681"/>
    </source>
</evidence>
<evidence type="ECO:0000313" key="10">
    <source>
        <dbReference type="EMBL" id="KEH23931.1"/>
    </source>
</evidence>
<dbReference type="Gene3D" id="2.60.120.10">
    <property type="entry name" value="Jelly Rolls"/>
    <property type="match status" value="2"/>
</dbReference>
<comment type="subunit">
    <text evidence="7">Hexamer; each subunit is composed of an acidic and a basic chain derived from a single precursor and linked by a disulfide bond.</text>
</comment>
<feature type="compositionally biased region" description="Basic and acidic residues" evidence="8">
    <location>
        <begin position="230"/>
        <end position="241"/>
    </location>
</feature>
<dbReference type="InterPro" id="IPR050253">
    <property type="entry name" value="Seed_Storage-Functional"/>
</dbReference>
<feature type="signal peptide" evidence="7">
    <location>
        <begin position="1"/>
        <end position="21"/>
    </location>
</feature>
<gene>
    <name evidence="10" type="ordered locus">MTR_7g097000</name>
</gene>
<evidence type="ECO:0000256" key="8">
    <source>
        <dbReference type="SAM" id="MobiDB-lite"/>
    </source>
</evidence>
<comment type="function">
    <text evidence="7">Seed storage protein.</text>
</comment>
<dbReference type="PANTHER" id="PTHR31189">
    <property type="entry name" value="OS03G0336100 PROTEIN-RELATED"/>
    <property type="match status" value="1"/>
</dbReference>
<reference evidence="10 12" key="1">
    <citation type="journal article" date="2011" name="Nature">
        <title>The Medicago genome provides insight into the evolution of rhizobial symbioses.</title>
        <authorList>
            <person name="Young N.D."/>
            <person name="Debelle F."/>
            <person name="Oldroyd G.E."/>
            <person name="Geurts R."/>
            <person name="Cannon S.B."/>
            <person name="Udvardi M.K."/>
            <person name="Benedito V.A."/>
            <person name="Mayer K.F."/>
            <person name="Gouzy J."/>
            <person name="Schoof H."/>
            <person name="Van de Peer Y."/>
            <person name="Proost S."/>
            <person name="Cook D.R."/>
            <person name="Meyers B.C."/>
            <person name="Spannagl M."/>
            <person name="Cheung F."/>
            <person name="De Mita S."/>
            <person name="Krishnakumar V."/>
            <person name="Gundlach H."/>
            <person name="Zhou S."/>
            <person name="Mudge J."/>
            <person name="Bharti A.K."/>
            <person name="Murray J.D."/>
            <person name="Naoumkina M.A."/>
            <person name="Rosen B."/>
            <person name="Silverstein K.A."/>
            <person name="Tang H."/>
            <person name="Rombauts S."/>
            <person name="Zhao P.X."/>
            <person name="Zhou P."/>
            <person name="Barbe V."/>
            <person name="Bardou P."/>
            <person name="Bechner M."/>
            <person name="Bellec A."/>
            <person name="Berger A."/>
            <person name="Berges H."/>
            <person name="Bidwell S."/>
            <person name="Bisseling T."/>
            <person name="Choisne N."/>
            <person name="Couloux A."/>
            <person name="Denny R."/>
            <person name="Deshpande S."/>
            <person name="Dai X."/>
            <person name="Doyle J.J."/>
            <person name="Dudez A.M."/>
            <person name="Farmer A.D."/>
            <person name="Fouteau S."/>
            <person name="Franken C."/>
            <person name="Gibelin C."/>
            <person name="Gish J."/>
            <person name="Goldstein S."/>
            <person name="Gonzalez A.J."/>
            <person name="Green P.J."/>
            <person name="Hallab A."/>
            <person name="Hartog M."/>
            <person name="Hua A."/>
            <person name="Humphray S.J."/>
            <person name="Jeong D.H."/>
            <person name="Jing Y."/>
            <person name="Jocker A."/>
            <person name="Kenton S.M."/>
            <person name="Kim D.J."/>
            <person name="Klee K."/>
            <person name="Lai H."/>
            <person name="Lang C."/>
            <person name="Lin S."/>
            <person name="Macmil S.L."/>
            <person name="Magdelenat G."/>
            <person name="Matthews L."/>
            <person name="McCorrison J."/>
            <person name="Monaghan E.L."/>
            <person name="Mun J.H."/>
            <person name="Najar F.Z."/>
            <person name="Nicholson C."/>
            <person name="Noirot C."/>
            <person name="O'Bleness M."/>
            <person name="Paule C.R."/>
            <person name="Poulain J."/>
            <person name="Prion F."/>
            <person name="Qin B."/>
            <person name="Qu C."/>
            <person name="Retzel E.F."/>
            <person name="Riddle C."/>
            <person name="Sallet E."/>
            <person name="Samain S."/>
            <person name="Samson N."/>
            <person name="Sanders I."/>
            <person name="Saurat O."/>
            <person name="Scarpelli C."/>
            <person name="Schiex T."/>
            <person name="Segurens B."/>
            <person name="Severin A.J."/>
            <person name="Sherrier D.J."/>
            <person name="Shi R."/>
            <person name="Sims S."/>
            <person name="Singer S.R."/>
            <person name="Sinharoy S."/>
            <person name="Sterck L."/>
            <person name="Viollet A."/>
            <person name="Wang B.B."/>
            <person name="Wang K."/>
            <person name="Wang M."/>
            <person name="Wang X."/>
            <person name="Warfsmann J."/>
            <person name="Weissenbach J."/>
            <person name="White D.D."/>
            <person name="White J.D."/>
            <person name="Wiley G.B."/>
            <person name="Wincker P."/>
            <person name="Xing Y."/>
            <person name="Yang L."/>
            <person name="Yao Z."/>
            <person name="Ying F."/>
            <person name="Zhai J."/>
            <person name="Zhou L."/>
            <person name="Zuber A."/>
            <person name="Denarie J."/>
            <person name="Dixon R.A."/>
            <person name="May G.D."/>
            <person name="Schwartz D.C."/>
            <person name="Rogers J."/>
            <person name="Quetier F."/>
            <person name="Town C.D."/>
            <person name="Roe B.A."/>
        </authorList>
    </citation>
    <scope>NUCLEOTIDE SEQUENCE [LARGE SCALE GENOMIC DNA]</scope>
    <source>
        <strain evidence="10">A17</strain>
        <strain evidence="11 12">cv. Jemalong A17</strain>
    </source>
</reference>
<keyword evidence="4 7" id="KW-0758">Storage protein</keyword>
<dbReference type="GO" id="GO:0000326">
    <property type="term" value="C:protein storage vacuole"/>
    <property type="evidence" value="ECO:0007669"/>
    <property type="project" value="UniProtKB-ARBA"/>
</dbReference>
<keyword evidence="5 7" id="KW-0708">Seed storage protein</keyword>
<dbReference type="CDD" id="cd02242">
    <property type="entry name" value="cupin_11S_legumin_N"/>
    <property type="match status" value="1"/>
</dbReference>
<keyword evidence="6 7" id="KW-1015">Disulfide bond</keyword>
<feature type="region of interest" description="Disordered" evidence="8">
    <location>
        <begin position="117"/>
        <end position="158"/>
    </location>
</feature>
<name>A0A072U3K0_MEDTR</name>
<keyword evidence="3 7" id="KW-0732">Signal</keyword>
<reference evidence="11" key="3">
    <citation type="submission" date="2015-04" db="UniProtKB">
        <authorList>
            <consortium name="EnsemblPlants"/>
        </authorList>
    </citation>
    <scope>IDENTIFICATION</scope>
    <source>
        <strain evidence="11">cv. Jemalong A17</strain>
    </source>
</reference>
<dbReference type="EMBL" id="CM001223">
    <property type="protein sequence ID" value="KEH23931.1"/>
    <property type="molecule type" value="Genomic_DNA"/>
</dbReference>
<dbReference type="GO" id="GO:0045735">
    <property type="term" value="F:nutrient reservoir activity"/>
    <property type="evidence" value="ECO:0007669"/>
    <property type="project" value="UniProtKB-KW"/>
</dbReference>
<dbReference type="CDD" id="cd02243">
    <property type="entry name" value="cupin_11S_legumin_C"/>
    <property type="match status" value="1"/>
</dbReference>
<comment type="similarity">
    <text evidence="2 7">Belongs to the 11S seed storage protein (globulins) family.</text>
</comment>
<dbReference type="SUPFAM" id="SSF51182">
    <property type="entry name" value="RmlC-like cupins"/>
    <property type="match status" value="1"/>
</dbReference>
<dbReference type="Pfam" id="PF00190">
    <property type="entry name" value="Cupin_1"/>
    <property type="match status" value="2"/>
</dbReference>
<protein>
    <submittedName>
        <fullName evidence="10">Legumin A2</fullName>
    </submittedName>
</protein>
<reference evidence="10 12" key="2">
    <citation type="journal article" date="2014" name="BMC Genomics">
        <title>An improved genome release (version Mt4.0) for the model legume Medicago truncatula.</title>
        <authorList>
            <person name="Tang H."/>
            <person name="Krishnakumar V."/>
            <person name="Bidwell S."/>
            <person name="Rosen B."/>
            <person name="Chan A."/>
            <person name="Zhou S."/>
            <person name="Gentzbittel L."/>
            <person name="Childs K.L."/>
            <person name="Yandell M."/>
            <person name="Gundlach H."/>
            <person name="Mayer K.F."/>
            <person name="Schwartz D.C."/>
            <person name="Town C.D."/>
        </authorList>
    </citation>
    <scope>GENOME REANNOTATION</scope>
    <source>
        <strain evidence="10">A17</strain>
        <strain evidence="11 12">cv. Jemalong A17</strain>
    </source>
</reference>
<keyword evidence="12" id="KW-1185">Reference proteome</keyword>
<dbReference type="InterPro" id="IPR022379">
    <property type="entry name" value="11S_seedstore_CS"/>
</dbReference>
<organism evidence="10 12">
    <name type="scientific">Medicago truncatula</name>
    <name type="common">Barrel medic</name>
    <name type="synonym">Medicago tribuloides</name>
    <dbReference type="NCBI Taxonomy" id="3880"/>
    <lineage>
        <taxon>Eukaryota</taxon>
        <taxon>Viridiplantae</taxon>
        <taxon>Streptophyta</taxon>
        <taxon>Embryophyta</taxon>
        <taxon>Tracheophyta</taxon>
        <taxon>Spermatophyta</taxon>
        <taxon>Magnoliopsida</taxon>
        <taxon>eudicotyledons</taxon>
        <taxon>Gunneridae</taxon>
        <taxon>Pentapetalae</taxon>
        <taxon>rosids</taxon>
        <taxon>fabids</taxon>
        <taxon>Fabales</taxon>
        <taxon>Fabaceae</taxon>
        <taxon>Papilionoideae</taxon>
        <taxon>50 kb inversion clade</taxon>
        <taxon>NPAAA clade</taxon>
        <taxon>Hologalegina</taxon>
        <taxon>IRL clade</taxon>
        <taxon>Trifolieae</taxon>
        <taxon>Medicago</taxon>
    </lineage>
</organism>
<dbReference type="GO" id="GO:0005783">
    <property type="term" value="C:endoplasmic reticulum"/>
    <property type="evidence" value="ECO:0007669"/>
    <property type="project" value="UniProtKB-ARBA"/>
</dbReference>
<dbReference type="SMART" id="SM00835">
    <property type="entry name" value="Cupin_1"/>
    <property type="match status" value="2"/>
</dbReference>
<feature type="region of interest" description="Disordered" evidence="8">
    <location>
        <begin position="227"/>
        <end position="249"/>
    </location>
</feature>
<dbReference type="AlphaFoldDB" id="A0A072U3K0"/>
<dbReference type="PANTHER" id="PTHR31189:SF77">
    <property type="entry name" value="GLYCININ G3"/>
    <property type="match status" value="1"/>
</dbReference>
<evidence type="ECO:0000313" key="12">
    <source>
        <dbReference type="Proteomes" id="UP000002051"/>
    </source>
</evidence>
<feature type="domain" description="Cupin type-1" evidence="9">
    <location>
        <begin position="359"/>
        <end position="508"/>
    </location>
</feature>
<evidence type="ECO:0000256" key="3">
    <source>
        <dbReference type="ARBA" id="ARBA00022729"/>
    </source>
</evidence>
<evidence type="ECO:0000256" key="5">
    <source>
        <dbReference type="ARBA" id="ARBA00023129"/>
    </source>
</evidence>
<dbReference type="PROSITE" id="PS00305">
    <property type="entry name" value="11S_SEED_STORAGE"/>
    <property type="match status" value="1"/>
</dbReference>
<dbReference type="InterPro" id="IPR006044">
    <property type="entry name" value="11S_seedstore_pln"/>
</dbReference>
<dbReference type="InterPro" id="IPR011051">
    <property type="entry name" value="RmlC_Cupin_sf"/>
</dbReference>